<dbReference type="Pfam" id="PF08352">
    <property type="entry name" value="oligo_HPY"/>
    <property type="match status" value="1"/>
</dbReference>
<gene>
    <name evidence="9" type="ORF">SAMN05443637_11192</name>
</gene>
<dbReference type="Gene3D" id="3.40.50.300">
    <property type="entry name" value="P-loop containing nucleotide triphosphate hydrolases"/>
    <property type="match status" value="1"/>
</dbReference>
<dbReference type="PANTHER" id="PTHR43297">
    <property type="entry name" value="OLIGOPEPTIDE TRANSPORT ATP-BINDING PROTEIN APPD"/>
    <property type="match status" value="1"/>
</dbReference>
<evidence type="ECO:0000256" key="4">
    <source>
        <dbReference type="ARBA" id="ARBA00022475"/>
    </source>
</evidence>
<organism evidence="9 10">
    <name type="scientific">Pseudonocardia thermophila</name>
    <dbReference type="NCBI Taxonomy" id="1848"/>
    <lineage>
        <taxon>Bacteria</taxon>
        <taxon>Bacillati</taxon>
        <taxon>Actinomycetota</taxon>
        <taxon>Actinomycetes</taxon>
        <taxon>Pseudonocardiales</taxon>
        <taxon>Pseudonocardiaceae</taxon>
        <taxon>Pseudonocardia</taxon>
    </lineage>
</organism>
<comment type="subcellular location">
    <subcellularLocation>
        <location evidence="1">Cell membrane</location>
        <topology evidence="1">Peripheral membrane protein</topology>
    </subcellularLocation>
</comment>
<dbReference type="OrthoDB" id="3327300at2"/>
<keyword evidence="7" id="KW-0472">Membrane</keyword>
<dbReference type="RefSeq" id="WP_073457809.1">
    <property type="nucleotide sequence ID" value="NZ_CALGVN010000060.1"/>
</dbReference>
<dbReference type="Pfam" id="PF00005">
    <property type="entry name" value="ABC_tran"/>
    <property type="match status" value="1"/>
</dbReference>
<keyword evidence="5" id="KW-0547">Nucleotide-binding</keyword>
<feature type="domain" description="ABC transporter" evidence="8">
    <location>
        <begin position="4"/>
        <end position="248"/>
    </location>
</feature>
<evidence type="ECO:0000259" key="8">
    <source>
        <dbReference type="PROSITE" id="PS50893"/>
    </source>
</evidence>
<dbReference type="Proteomes" id="UP000184363">
    <property type="component" value="Unassembled WGS sequence"/>
</dbReference>
<dbReference type="GO" id="GO:0005524">
    <property type="term" value="F:ATP binding"/>
    <property type="evidence" value="ECO:0007669"/>
    <property type="project" value="UniProtKB-KW"/>
</dbReference>
<dbReference type="InterPro" id="IPR003439">
    <property type="entry name" value="ABC_transporter-like_ATP-bd"/>
</dbReference>
<keyword evidence="10" id="KW-1185">Reference proteome</keyword>
<accession>A0A1M6UYQ8</accession>
<proteinExistence type="inferred from homology"/>
<evidence type="ECO:0000256" key="1">
    <source>
        <dbReference type="ARBA" id="ARBA00004202"/>
    </source>
</evidence>
<evidence type="ECO:0000313" key="9">
    <source>
        <dbReference type="EMBL" id="SHK74320.1"/>
    </source>
</evidence>
<comment type="similarity">
    <text evidence="2">Belongs to the ABC transporter superfamily.</text>
</comment>
<evidence type="ECO:0000256" key="2">
    <source>
        <dbReference type="ARBA" id="ARBA00005417"/>
    </source>
</evidence>
<dbReference type="InterPro" id="IPR050388">
    <property type="entry name" value="ABC_Ni/Peptide_Import"/>
</dbReference>
<evidence type="ECO:0000256" key="6">
    <source>
        <dbReference type="ARBA" id="ARBA00022840"/>
    </source>
</evidence>
<name>A0A1M6UYQ8_PSETH</name>
<dbReference type="InterPro" id="IPR027417">
    <property type="entry name" value="P-loop_NTPase"/>
</dbReference>
<dbReference type="InterPro" id="IPR003593">
    <property type="entry name" value="AAA+_ATPase"/>
</dbReference>
<keyword evidence="6 9" id="KW-0067">ATP-binding</keyword>
<dbReference type="PANTHER" id="PTHR43297:SF2">
    <property type="entry name" value="DIPEPTIDE TRANSPORT ATP-BINDING PROTEIN DPPD"/>
    <property type="match status" value="1"/>
</dbReference>
<dbReference type="CDD" id="cd03257">
    <property type="entry name" value="ABC_NikE_OppD_transporters"/>
    <property type="match status" value="1"/>
</dbReference>
<dbReference type="InterPro" id="IPR013563">
    <property type="entry name" value="Oligopep_ABC_C"/>
</dbReference>
<protein>
    <submittedName>
        <fullName evidence="9">Peptide/nickel transport system ATP-binding protein</fullName>
    </submittedName>
</protein>
<dbReference type="PROSITE" id="PS50893">
    <property type="entry name" value="ABC_TRANSPORTER_2"/>
    <property type="match status" value="1"/>
</dbReference>
<evidence type="ECO:0000256" key="3">
    <source>
        <dbReference type="ARBA" id="ARBA00022448"/>
    </source>
</evidence>
<dbReference type="FunFam" id="3.40.50.300:FF:000016">
    <property type="entry name" value="Oligopeptide ABC transporter ATP-binding component"/>
    <property type="match status" value="1"/>
</dbReference>
<dbReference type="GO" id="GO:0015833">
    <property type="term" value="P:peptide transport"/>
    <property type="evidence" value="ECO:0007669"/>
    <property type="project" value="InterPro"/>
</dbReference>
<reference evidence="9 10" key="1">
    <citation type="submission" date="2016-11" db="EMBL/GenBank/DDBJ databases">
        <authorList>
            <person name="Jaros S."/>
            <person name="Januszkiewicz K."/>
            <person name="Wedrychowicz H."/>
        </authorList>
    </citation>
    <scope>NUCLEOTIDE SEQUENCE [LARGE SCALE GENOMIC DNA]</scope>
    <source>
        <strain evidence="9 10">DSM 43832</strain>
    </source>
</reference>
<evidence type="ECO:0000256" key="5">
    <source>
        <dbReference type="ARBA" id="ARBA00022741"/>
    </source>
</evidence>
<dbReference type="InterPro" id="IPR017871">
    <property type="entry name" value="ABC_transporter-like_CS"/>
</dbReference>
<dbReference type="SUPFAM" id="SSF52540">
    <property type="entry name" value="P-loop containing nucleoside triphosphate hydrolases"/>
    <property type="match status" value="1"/>
</dbReference>
<evidence type="ECO:0000256" key="7">
    <source>
        <dbReference type="ARBA" id="ARBA00023136"/>
    </source>
</evidence>
<keyword evidence="3" id="KW-0813">Transport</keyword>
<dbReference type="STRING" id="1848.SAMN05443637_11192"/>
<dbReference type="SMART" id="SM00382">
    <property type="entry name" value="AAA"/>
    <property type="match status" value="1"/>
</dbReference>
<sequence length="272" mass="28707">MSLLEVRGLSVRFRAAHAVRGVDLDVGAGECLALVGESGSGKSVTARALLGLLPPTAEIAGRAVFDGIDLQITSGRRSPVVGSRLTTVFQDPMRALNPVLRIGDQITEVLRLHAGMSRAAARVRAEELLAAVGMADPGRRLRAYPHELSGGMRQRVCIAIAIACRPALVLADEPTTALDVTVQRQILDLVDELRRASGMAMVLITHDLAVVAGRADRVAVMRAGEIVESGPTRDVFTAPRHPYTAALLDAVPRIDGPRAAAVVEGSAVEGVR</sequence>
<dbReference type="AlphaFoldDB" id="A0A1M6UYQ8"/>
<keyword evidence="4" id="KW-1003">Cell membrane</keyword>
<dbReference type="GO" id="GO:0016887">
    <property type="term" value="F:ATP hydrolysis activity"/>
    <property type="evidence" value="ECO:0007669"/>
    <property type="project" value="InterPro"/>
</dbReference>
<dbReference type="GO" id="GO:0005886">
    <property type="term" value="C:plasma membrane"/>
    <property type="evidence" value="ECO:0007669"/>
    <property type="project" value="UniProtKB-SubCell"/>
</dbReference>
<evidence type="ECO:0000313" key="10">
    <source>
        <dbReference type="Proteomes" id="UP000184363"/>
    </source>
</evidence>
<dbReference type="EMBL" id="FRAP01000011">
    <property type="protein sequence ID" value="SHK74320.1"/>
    <property type="molecule type" value="Genomic_DNA"/>
</dbReference>
<dbReference type="PROSITE" id="PS00211">
    <property type="entry name" value="ABC_TRANSPORTER_1"/>
    <property type="match status" value="1"/>
</dbReference>